<dbReference type="SUPFAM" id="SSF50729">
    <property type="entry name" value="PH domain-like"/>
    <property type="match status" value="1"/>
</dbReference>
<sequence length="286" mass="31034">MSLNTSNTPDGRGVIIYNGEIILLFVREVNLSFDKYTAPEFKGTKKGNLYLTSHRIIFNNVTEPNSNFKSLSMPFVSLRDIKLEQPIFGANYLHGELIAQPDGNWQGEASWRLTFKRGGCIDFGQALLKSEEMTQNYARRPFDAPPQYAPPAGDYYAAPPTYYWTGGNYNGYQAPTHVFNEQPPAESVYMWDCPPPYPGMGQAVPNPPPQNQTGGSVGPSAPPYPAGGPPQYPTSGTHGGAPYPAGNSPYPTLGGTPYPTGNPPYPAGGPPSYNQATALPQKVHTD</sequence>
<dbReference type="CDD" id="cd13214">
    <property type="entry name" value="PH-GRAM_WBP2"/>
    <property type="match status" value="1"/>
</dbReference>
<dbReference type="InterPro" id="IPR004182">
    <property type="entry name" value="GRAM"/>
</dbReference>
<evidence type="ECO:0000313" key="3">
    <source>
        <dbReference type="EMBL" id="CAD2136515.1"/>
    </source>
</evidence>
<dbReference type="InterPro" id="IPR044852">
    <property type="entry name" value="WBP2-like"/>
</dbReference>
<evidence type="ECO:0000256" key="1">
    <source>
        <dbReference type="SAM" id="MobiDB-lite"/>
    </source>
</evidence>
<dbReference type="GO" id="GO:0031490">
    <property type="term" value="F:chromatin DNA binding"/>
    <property type="evidence" value="ECO:0007669"/>
    <property type="project" value="TreeGrafter"/>
</dbReference>
<accession>A0A6V7TVJ2</accession>
<dbReference type="GO" id="GO:0003713">
    <property type="term" value="F:transcription coactivator activity"/>
    <property type="evidence" value="ECO:0007669"/>
    <property type="project" value="InterPro"/>
</dbReference>
<feature type="domain" description="GRAM" evidence="2">
    <location>
        <begin position="40"/>
        <end position="130"/>
    </location>
</feature>
<dbReference type="GO" id="GO:0005634">
    <property type="term" value="C:nucleus"/>
    <property type="evidence" value="ECO:0007669"/>
    <property type="project" value="TreeGrafter"/>
</dbReference>
<evidence type="ECO:0000313" key="4">
    <source>
        <dbReference type="Proteomes" id="UP000580250"/>
    </source>
</evidence>
<dbReference type="OrthoDB" id="1259151at2759"/>
<feature type="compositionally biased region" description="Low complexity" evidence="1">
    <location>
        <begin position="249"/>
        <end position="259"/>
    </location>
</feature>
<dbReference type="EMBL" id="CAJEWN010000018">
    <property type="protein sequence ID" value="CAD2136515.1"/>
    <property type="molecule type" value="Genomic_DNA"/>
</dbReference>
<dbReference type="Pfam" id="PF02893">
    <property type="entry name" value="GRAM"/>
    <property type="match status" value="1"/>
</dbReference>
<dbReference type="Proteomes" id="UP000580250">
    <property type="component" value="Unassembled WGS sequence"/>
</dbReference>
<dbReference type="InterPro" id="IPR011993">
    <property type="entry name" value="PH-like_dom_sf"/>
</dbReference>
<reference evidence="3 4" key="1">
    <citation type="submission" date="2020-08" db="EMBL/GenBank/DDBJ databases">
        <authorList>
            <person name="Koutsovoulos G."/>
            <person name="Danchin GJ E."/>
        </authorList>
    </citation>
    <scope>NUCLEOTIDE SEQUENCE [LARGE SCALE GENOMIC DNA]</scope>
</reference>
<dbReference type="PANTHER" id="PTHR31606:SF1">
    <property type="entry name" value="WW DOMAIN BINDING PROTEIN 2, ISOFORM E"/>
    <property type="match status" value="1"/>
</dbReference>
<evidence type="ECO:0000259" key="2">
    <source>
        <dbReference type="Pfam" id="PF02893"/>
    </source>
</evidence>
<dbReference type="AlphaFoldDB" id="A0A6V7TVJ2"/>
<proteinExistence type="predicted"/>
<dbReference type="Gene3D" id="2.30.29.30">
    <property type="entry name" value="Pleckstrin-homology domain (PH domain)/Phosphotyrosine-binding domain (PTB)"/>
    <property type="match status" value="1"/>
</dbReference>
<comment type="caution">
    <text evidence="3">The sequence shown here is derived from an EMBL/GenBank/DDBJ whole genome shotgun (WGS) entry which is preliminary data.</text>
</comment>
<name>A0A6V7TVJ2_MELEN</name>
<feature type="compositionally biased region" description="Pro residues" evidence="1">
    <location>
        <begin position="260"/>
        <end position="269"/>
    </location>
</feature>
<feature type="compositionally biased region" description="Pro residues" evidence="1">
    <location>
        <begin position="220"/>
        <end position="232"/>
    </location>
</feature>
<dbReference type="PANTHER" id="PTHR31606">
    <property type="entry name" value="WW DOMAIN BINDING PROTEIN 2, ISOFORM E"/>
    <property type="match status" value="1"/>
</dbReference>
<gene>
    <name evidence="3" type="ORF">MENT_LOCUS5093</name>
</gene>
<protein>
    <recommendedName>
        <fullName evidence="2">GRAM domain-containing protein</fullName>
    </recommendedName>
</protein>
<organism evidence="3 4">
    <name type="scientific">Meloidogyne enterolobii</name>
    <name type="common">Root-knot nematode worm</name>
    <name type="synonym">Meloidogyne mayaguensis</name>
    <dbReference type="NCBI Taxonomy" id="390850"/>
    <lineage>
        <taxon>Eukaryota</taxon>
        <taxon>Metazoa</taxon>
        <taxon>Ecdysozoa</taxon>
        <taxon>Nematoda</taxon>
        <taxon>Chromadorea</taxon>
        <taxon>Rhabditida</taxon>
        <taxon>Tylenchina</taxon>
        <taxon>Tylenchomorpha</taxon>
        <taxon>Tylenchoidea</taxon>
        <taxon>Meloidogynidae</taxon>
        <taxon>Meloidogyninae</taxon>
        <taxon>Meloidogyne</taxon>
    </lineage>
</organism>
<feature type="region of interest" description="Disordered" evidence="1">
    <location>
        <begin position="200"/>
        <end position="286"/>
    </location>
</feature>